<dbReference type="SUPFAM" id="SSF48065">
    <property type="entry name" value="DBL homology domain (DH-domain)"/>
    <property type="match status" value="1"/>
</dbReference>
<dbReference type="SMART" id="SM00233">
    <property type="entry name" value="PH"/>
    <property type="match status" value="1"/>
</dbReference>
<dbReference type="Ensembl" id="ENSDCDT00010047684.1">
    <property type="protein sequence ID" value="ENSDCDP00010038085.1"/>
    <property type="gene ID" value="ENSDCDG00010024685.1"/>
</dbReference>
<accession>A0AAY4CXT1</accession>
<feature type="region of interest" description="Disordered" evidence="2">
    <location>
        <begin position="722"/>
        <end position="759"/>
    </location>
</feature>
<dbReference type="Proteomes" id="UP000694580">
    <property type="component" value="Chromosome 1"/>
</dbReference>
<dbReference type="GO" id="GO:2000114">
    <property type="term" value="P:regulation of establishment of cell polarity"/>
    <property type="evidence" value="ECO:0007669"/>
    <property type="project" value="TreeGrafter"/>
</dbReference>
<feature type="compositionally biased region" description="Acidic residues" evidence="2">
    <location>
        <begin position="739"/>
        <end position="758"/>
    </location>
</feature>
<dbReference type="Pfam" id="PF00621">
    <property type="entry name" value="RhoGEF"/>
    <property type="match status" value="1"/>
</dbReference>
<reference evidence="5" key="3">
    <citation type="submission" date="2025-09" db="UniProtKB">
        <authorList>
            <consortium name="Ensembl"/>
        </authorList>
    </citation>
    <scope>IDENTIFICATION</scope>
</reference>
<dbReference type="InterPro" id="IPR001849">
    <property type="entry name" value="PH_domain"/>
</dbReference>
<evidence type="ECO:0000259" key="3">
    <source>
        <dbReference type="PROSITE" id="PS50003"/>
    </source>
</evidence>
<dbReference type="Gene3D" id="1.20.900.10">
    <property type="entry name" value="Dbl homology (DH) domain"/>
    <property type="match status" value="1"/>
</dbReference>
<protein>
    <recommendedName>
        <fullName evidence="7">Pleckstrin homology domain-containing family G member 3-like</fullName>
    </recommendedName>
</protein>
<feature type="compositionally biased region" description="Basic and acidic residues" evidence="2">
    <location>
        <begin position="594"/>
        <end position="613"/>
    </location>
</feature>
<dbReference type="InterPro" id="IPR055251">
    <property type="entry name" value="SOS1_NGEF_PH"/>
</dbReference>
<feature type="compositionally biased region" description="Basic and acidic residues" evidence="2">
    <location>
        <begin position="727"/>
        <end position="738"/>
    </location>
</feature>
<dbReference type="SUPFAM" id="SSF50729">
    <property type="entry name" value="PH domain-like"/>
    <property type="match status" value="1"/>
</dbReference>
<dbReference type="GO" id="GO:0005829">
    <property type="term" value="C:cytosol"/>
    <property type="evidence" value="ECO:0007669"/>
    <property type="project" value="UniProtKB-ARBA"/>
</dbReference>
<dbReference type="InterPro" id="IPR043324">
    <property type="entry name" value="PH_PLEKHG1_G2_G3"/>
</dbReference>
<keyword evidence="6" id="KW-1185">Reference proteome</keyword>
<dbReference type="FunFam" id="1.20.900.10:FF:000019">
    <property type="entry name" value="Pleckstrin homology domain-containing family G member 1"/>
    <property type="match status" value="1"/>
</dbReference>
<feature type="compositionally biased region" description="Basic and acidic residues" evidence="2">
    <location>
        <begin position="1120"/>
        <end position="1129"/>
    </location>
</feature>
<dbReference type="PANTHER" id="PTHR45924">
    <property type="entry name" value="FI17866P1"/>
    <property type="match status" value="1"/>
</dbReference>
<dbReference type="PANTHER" id="PTHR45924:SF4">
    <property type="entry name" value="PLECKSTRIN HOMOLOGY DOMAIN-CONTAINING FAMILY G MEMBER 3"/>
    <property type="match status" value="1"/>
</dbReference>
<gene>
    <name evidence="5" type="primary">PLEKHG3</name>
</gene>
<dbReference type="InterPro" id="IPR000219">
    <property type="entry name" value="DH_dom"/>
</dbReference>
<dbReference type="CDD" id="cd13243">
    <property type="entry name" value="PH_PLEKHG1_G2_G3"/>
    <property type="match status" value="1"/>
</dbReference>
<reference evidence="5 6" key="1">
    <citation type="submission" date="2020-06" db="EMBL/GenBank/DDBJ databases">
        <authorList>
            <consortium name="Wellcome Sanger Institute Data Sharing"/>
        </authorList>
    </citation>
    <scope>NUCLEOTIDE SEQUENCE [LARGE SCALE GENOMIC DNA]</scope>
</reference>
<feature type="region of interest" description="Disordered" evidence="2">
    <location>
        <begin position="1109"/>
        <end position="1135"/>
    </location>
</feature>
<dbReference type="InterPro" id="IPR035899">
    <property type="entry name" value="DBL_dom_sf"/>
</dbReference>
<sequence length="1380" mass="156797">MPEASHPSLLKRPMGEESPRVSADATVGGHEQMPCGFLVDGHSRPSVDRPLSLASTLSSSSSRDSSGSSLYHSAGTHPTPSPPSENDIDLHLCPAEGTSRSWHLQDTVTKDTRNTWQDPGHTDNIVTVEQKVVRSPLLTPSSTLSQIVTEAMAPNHQLTYVDHVVLEIIETERMYVRDLCSIVEDYLGHIIDVGNLPILPEQVCALFGNIEDIYEFNSELLQCLDMCGHDPVAIARCFVDKREYFDIYTQYCTNYPNSVAALTECMRNKTLAKFFRDTQAALKCSLPLGAYLLKPVQRILKYHLLLQEIAKHFDPEEEGYEVIEEAIYTMTAVAWYINDMKRKHEHAVRVQEIQSMLISWKGPDLTTYGELVLEGTFHVHRAKNERTLFLFEKILLITKKRGEHYVYKFHISCSTLMLIESAKDHLRFSVTHYKHPKQPHTMQAKTVEEKKLWAQHIRRLILENHQAIIPQKAKDAILDMDSIYPVKYRYSPVRLKKAISCQGDEFHGGGRQVRRRSEPVKQLLKTSKVLQHADSEGTLLVGEQRERLSLQPAISVDTLASKLAEPEDVRPGLEENGEELGRVGNSQSLQSLSYEDHRQEKAPTEDHMEQKEEHEDEEDILMVDDQDVDGSPPEESRKDEILEEIDVSLSQKPTPPKSVKSDSERCTSYLRTTKDQQEFIPAVRVAATCLKYPGDNNLDDKTRNPQMNARDEDQMDATFLLPNEAQQEERNSSERELSEGIEEELDDDDGEGEEEDMLMSEMEPCGILPPSPLDQACATVEHFSSNLSFPPQPETTCESDLCISAELLEENVQEMNEPFQETLPNQPEEQSAPTVSQMESVHLKTGDSTLSKKDRLLIHKIRQYYEHAEHQDASFRAKRRESLSYIPAGLVKDLSRQLNGNSKDEALRVGCRRGVSSTRPTSWAVFNLPGLNKTEKSLCDSSLRDKEDGTDAEFEFQSPSNMISVWQNMEQELNETQEEVENTDESTNLQKGIPCKGQTEFSEPLLIMEESDMSTNEFSDASPTLSSLAMEQCTHDSSPDKLRPRKKIIVRRDARLITLRSGTEEDFILQDMEKVKNKVFQLARQYSQRIKNSRPAVRHRTIETESHLNTSTLDSGSEQRFYKREEDKPSLSASVSLHDEEVLNELKTPSPSLSPSSISSSWLESPSHLLQSPAHTESFHWPDVQELRSKYIRQRPEGSPSLTVHRSLSVPEKMLEAGLKHISPSVSCTSFVYTMSVTDSTPAPRDWEDKLYRANSLDCDVGQLTPTRQQNFYISGDSVLPNDDRVIVVERVNTSWQEEKDGQMMEVTDRRDLDYYQEGRKCRSIEELNCKQSKCEDWGACDHVNSTTKHSIDLEGNPKNSHHSMVKNLREKFQSLSSYI</sequence>
<dbReference type="PROSITE" id="PS50003">
    <property type="entry name" value="PH_DOMAIN"/>
    <property type="match status" value="1"/>
</dbReference>
<reference evidence="5" key="2">
    <citation type="submission" date="2025-08" db="UniProtKB">
        <authorList>
            <consortium name="Ensembl"/>
        </authorList>
    </citation>
    <scope>IDENTIFICATION</scope>
</reference>
<evidence type="ECO:0000313" key="5">
    <source>
        <dbReference type="Ensembl" id="ENSDCDP00010038085.1"/>
    </source>
</evidence>
<evidence type="ECO:0000313" key="6">
    <source>
        <dbReference type="Proteomes" id="UP000694580"/>
    </source>
</evidence>
<dbReference type="Gene3D" id="2.30.29.30">
    <property type="entry name" value="Pleckstrin-homology domain (PH domain)/Phosphotyrosine-binding domain (PTB)"/>
    <property type="match status" value="1"/>
</dbReference>
<dbReference type="Pfam" id="PF22697">
    <property type="entry name" value="SOS1_NGEF_PH"/>
    <property type="match status" value="1"/>
</dbReference>
<feature type="compositionally biased region" description="Polar residues" evidence="2">
    <location>
        <begin position="1109"/>
        <end position="1118"/>
    </location>
</feature>
<dbReference type="CDD" id="cd00160">
    <property type="entry name" value="RhoGEF"/>
    <property type="match status" value="1"/>
</dbReference>
<feature type="compositionally biased region" description="Low complexity" evidence="2">
    <location>
        <begin position="51"/>
        <end position="73"/>
    </location>
</feature>
<name>A0AAY4CXT1_9TELE</name>
<evidence type="ECO:0008006" key="7">
    <source>
        <dbReference type="Google" id="ProtNLM"/>
    </source>
</evidence>
<dbReference type="GeneTree" id="ENSGT00940000156521"/>
<feature type="compositionally biased region" description="Acidic residues" evidence="2">
    <location>
        <begin position="614"/>
        <end position="628"/>
    </location>
</feature>
<dbReference type="InterPro" id="IPR011993">
    <property type="entry name" value="PH-like_dom_sf"/>
</dbReference>
<dbReference type="GO" id="GO:0005085">
    <property type="term" value="F:guanyl-nucleotide exchange factor activity"/>
    <property type="evidence" value="ECO:0007669"/>
    <property type="project" value="InterPro"/>
</dbReference>
<dbReference type="SMART" id="SM00325">
    <property type="entry name" value="RhoGEF"/>
    <property type="match status" value="1"/>
</dbReference>
<evidence type="ECO:0000256" key="1">
    <source>
        <dbReference type="ARBA" id="ARBA00022553"/>
    </source>
</evidence>
<feature type="compositionally biased region" description="Polar residues" evidence="2">
    <location>
        <begin position="584"/>
        <end position="593"/>
    </location>
</feature>
<dbReference type="PROSITE" id="PS50010">
    <property type="entry name" value="DH_2"/>
    <property type="match status" value="1"/>
</dbReference>
<organism evidence="5 6">
    <name type="scientific">Denticeps clupeoides</name>
    <name type="common">denticle herring</name>
    <dbReference type="NCBI Taxonomy" id="299321"/>
    <lineage>
        <taxon>Eukaryota</taxon>
        <taxon>Metazoa</taxon>
        <taxon>Chordata</taxon>
        <taxon>Craniata</taxon>
        <taxon>Vertebrata</taxon>
        <taxon>Euteleostomi</taxon>
        <taxon>Actinopterygii</taxon>
        <taxon>Neopterygii</taxon>
        <taxon>Teleostei</taxon>
        <taxon>Clupei</taxon>
        <taxon>Clupeiformes</taxon>
        <taxon>Denticipitoidei</taxon>
        <taxon>Denticipitidae</taxon>
        <taxon>Denticeps</taxon>
    </lineage>
</organism>
<feature type="region of interest" description="Disordered" evidence="2">
    <location>
        <begin position="1"/>
        <end position="90"/>
    </location>
</feature>
<feature type="domain" description="PH" evidence="3">
    <location>
        <begin position="364"/>
        <end position="462"/>
    </location>
</feature>
<feature type="region of interest" description="Disordered" evidence="2">
    <location>
        <begin position="565"/>
        <end position="645"/>
    </location>
</feature>
<evidence type="ECO:0000259" key="4">
    <source>
        <dbReference type="PROSITE" id="PS50010"/>
    </source>
</evidence>
<proteinExistence type="predicted"/>
<evidence type="ECO:0000256" key="2">
    <source>
        <dbReference type="SAM" id="MobiDB-lite"/>
    </source>
</evidence>
<dbReference type="GO" id="GO:0031267">
    <property type="term" value="F:small GTPase binding"/>
    <property type="evidence" value="ECO:0007669"/>
    <property type="project" value="TreeGrafter"/>
</dbReference>
<feature type="domain" description="DH" evidence="4">
    <location>
        <begin position="160"/>
        <end position="340"/>
    </location>
</feature>
<keyword evidence="1" id="KW-0597">Phosphoprotein</keyword>